<dbReference type="PANTHER" id="PTHR43283:SF17">
    <property type="entry name" value="(LOVD), PUTATIVE (AFU_ORTHOLOGUE AFUA_5G00920)-RELATED"/>
    <property type="match status" value="1"/>
</dbReference>
<accession>A0ABP0B082</accession>
<gene>
    <name evidence="4" type="ORF">SEUCBS140593_001671</name>
</gene>
<evidence type="ECO:0000256" key="1">
    <source>
        <dbReference type="ARBA" id="ARBA00009009"/>
    </source>
</evidence>
<evidence type="ECO:0000313" key="5">
    <source>
        <dbReference type="Proteomes" id="UP001642482"/>
    </source>
</evidence>
<dbReference type="Pfam" id="PF00144">
    <property type="entry name" value="Beta-lactamase"/>
    <property type="match status" value="1"/>
</dbReference>
<protein>
    <recommendedName>
        <fullName evidence="3">Beta-lactamase-related domain-containing protein</fullName>
    </recommendedName>
</protein>
<dbReference type="InterPro" id="IPR012338">
    <property type="entry name" value="Beta-lactam/transpept-like"/>
</dbReference>
<name>A0ABP0B082_9PEZI</name>
<dbReference type="SUPFAM" id="SSF56601">
    <property type="entry name" value="beta-lactamase/transpeptidase-like"/>
    <property type="match status" value="1"/>
</dbReference>
<dbReference type="EMBL" id="CAWUHD010000010">
    <property type="protein sequence ID" value="CAK7212921.1"/>
    <property type="molecule type" value="Genomic_DNA"/>
</dbReference>
<dbReference type="InterPro" id="IPR050789">
    <property type="entry name" value="Diverse_Enzym_Activities"/>
</dbReference>
<keyword evidence="5" id="KW-1185">Reference proteome</keyword>
<evidence type="ECO:0000256" key="2">
    <source>
        <dbReference type="ARBA" id="ARBA00022801"/>
    </source>
</evidence>
<reference evidence="4 5" key="1">
    <citation type="submission" date="2024-01" db="EMBL/GenBank/DDBJ databases">
        <authorList>
            <person name="Allen C."/>
            <person name="Tagirdzhanova G."/>
        </authorList>
    </citation>
    <scope>NUCLEOTIDE SEQUENCE [LARGE SCALE GENOMIC DNA]</scope>
</reference>
<sequence>MDNFESLLARATTPASGNPASADLLGAVGLVVDDQGEALYCHVAGRQSLAVDAPPLDADCTVSLGSAGKFITHIAALQLVEKGLLSLDEPVYAHVPELERCQVVTENGNGLRPPKSPITLRHLLLHASGLSDHDTVDRLYGQGTAERLTALLLGDDADILAQRISLPLIFDPGEGHAYGYSIHWTQLLVTRAAGAVTFMKYLQENIFDPLGMASTSYTPRLVEDVWQRRLHMVERKDNTLVSAENAFQGLTCSVSDVGRVLSAVLRESPKLLTERAHWDLLWQGQFATGSPSFENVRAETDNYGFVTGRANGHTLSSPPAVNWSAGGLVVEGDEALPVSGMPPGTVTWEGMPNVLWAINREKKRALFFATQLVPVGDPKANELALNFMHDAWKKFT</sequence>
<dbReference type="Proteomes" id="UP001642482">
    <property type="component" value="Unassembled WGS sequence"/>
</dbReference>
<evidence type="ECO:0000259" key="3">
    <source>
        <dbReference type="Pfam" id="PF00144"/>
    </source>
</evidence>
<proteinExistence type="inferred from homology"/>
<dbReference type="Gene3D" id="3.40.710.10">
    <property type="entry name" value="DD-peptidase/beta-lactamase superfamily"/>
    <property type="match status" value="1"/>
</dbReference>
<feature type="domain" description="Beta-lactamase-related" evidence="3">
    <location>
        <begin position="24"/>
        <end position="381"/>
    </location>
</feature>
<comment type="similarity">
    <text evidence="1">Belongs to the class-A beta-lactamase family.</text>
</comment>
<organism evidence="4 5">
    <name type="scientific">Sporothrix eucalyptigena</name>
    <dbReference type="NCBI Taxonomy" id="1812306"/>
    <lineage>
        <taxon>Eukaryota</taxon>
        <taxon>Fungi</taxon>
        <taxon>Dikarya</taxon>
        <taxon>Ascomycota</taxon>
        <taxon>Pezizomycotina</taxon>
        <taxon>Sordariomycetes</taxon>
        <taxon>Sordariomycetidae</taxon>
        <taxon>Ophiostomatales</taxon>
        <taxon>Ophiostomataceae</taxon>
        <taxon>Sporothrix</taxon>
    </lineage>
</organism>
<evidence type="ECO:0000313" key="4">
    <source>
        <dbReference type="EMBL" id="CAK7212921.1"/>
    </source>
</evidence>
<dbReference type="PANTHER" id="PTHR43283">
    <property type="entry name" value="BETA-LACTAMASE-RELATED"/>
    <property type="match status" value="1"/>
</dbReference>
<dbReference type="InterPro" id="IPR001466">
    <property type="entry name" value="Beta-lactam-related"/>
</dbReference>
<keyword evidence="2" id="KW-0378">Hydrolase</keyword>
<comment type="caution">
    <text evidence="4">The sequence shown here is derived from an EMBL/GenBank/DDBJ whole genome shotgun (WGS) entry which is preliminary data.</text>
</comment>